<feature type="transmembrane region" description="Helical" evidence="6">
    <location>
        <begin position="166"/>
        <end position="187"/>
    </location>
</feature>
<dbReference type="PANTHER" id="PTHR34820">
    <property type="entry name" value="INNER MEMBRANE PROTEIN YEBZ"/>
    <property type="match status" value="1"/>
</dbReference>
<reference evidence="8" key="2">
    <citation type="submission" date="2020-09" db="EMBL/GenBank/DDBJ databases">
        <authorList>
            <person name="Sun Q."/>
            <person name="Ohkuma M."/>
        </authorList>
    </citation>
    <scope>NUCLEOTIDE SEQUENCE</scope>
    <source>
        <strain evidence="8">JCM 19831</strain>
    </source>
</reference>
<accession>A0A917X513</accession>
<comment type="caution">
    <text evidence="8">The sequence shown here is derived from an EMBL/GenBank/DDBJ whole genome shotgun (WGS) entry which is preliminary data.</text>
</comment>
<feature type="transmembrane region" description="Helical" evidence="6">
    <location>
        <begin position="598"/>
        <end position="620"/>
    </location>
</feature>
<evidence type="ECO:0000256" key="2">
    <source>
        <dbReference type="ARBA" id="ARBA00022475"/>
    </source>
</evidence>
<gene>
    <name evidence="8" type="ORF">GCM10007977_081130</name>
</gene>
<dbReference type="Pfam" id="PF09678">
    <property type="entry name" value="Caa3_CtaG"/>
    <property type="match status" value="1"/>
</dbReference>
<feature type="transmembrane region" description="Helical" evidence="6">
    <location>
        <begin position="482"/>
        <end position="501"/>
    </location>
</feature>
<feature type="domain" description="Copper resistance protein D" evidence="7">
    <location>
        <begin position="229"/>
        <end position="326"/>
    </location>
</feature>
<dbReference type="InterPro" id="IPR008457">
    <property type="entry name" value="Cu-R_CopD_dom"/>
</dbReference>
<evidence type="ECO:0000256" key="4">
    <source>
        <dbReference type="ARBA" id="ARBA00022989"/>
    </source>
</evidence>
<evidence type="ECO:0000256" key="3">
    <source>
        <dbReference type="ARBA" id="ARBA00022692"/>
    </source>
</evidence>
<feature type="transmembrane region" description="Helical" evidence="6">
    <location>
        <begin position="267"/>
        <end position="288"/>
    </location>
</feature>
<feature type="transmembrane region" description="Helical" evidence="6">
    <location>
        <begin position="308"/>
        <end position="326"/>
    </location>
</feature>
<keyword evidence="3 6" id="KW-0812">Transmembrane</keyword>
<feature type="transmembrane region" description="Helical" evidence="6">
    <location>
        <begin position="142"/>
        <end position="161"/>
    </location>
</feature>
<evidence type="ECO:0000313" key="9">
    <source>
        <dbReference type="Proteomes" id="UP000642070"/>
    </source>
</evidence>
<evidence type="ECO:0000256" key="5">
    <source>
        <dbReference type="ARBA" id="ARBA00023136"/>
    </source>
</evidence>
<keyword evidence="4 6" id="KW-1133">Transmembrane helix</keyword>
<protein>
    <submittedName>
        <fullName evidence="8">Copper resistance protein D</fullName>
    </submittedName>
</protein>
<dbReference type="EMBL" id="BMPI01000055">
    <property type="protein sequence ID" value="GGM67204.1"/>
    <property type="molecule type" value="Genomic_DNA"/>
</dbReference>
<feature type="transmembrane region" description="Helical" evidence="6">
    <location>
        <begin position="429"/>
        <end position="453"/>
    </location>
</feature>
<keyword evidence="2" id="KW-1003">Cell membrane</keyword>
<feature type="transmembrane region" description="Helical" evidence="6">
    <location>
        <begin position="199"/>
        <end position="219"/>
    </location>
</feature>
<name>A0A917X513_9ACTN</name>
<dbReference type="InterPro" id="IPR032694">
    <property type="entry name" value="CopC/D"/>
</dbReference>
<dbReference type="GO" id="GO:0006825">
    <property type="term" value="P:copper ion transport"/>
    <property type="evidence" value="ECO:0007669"/>
    <property type="project" value="InterPro"/>
</dbReference>
<feature type="transmembrane region" description="Helical" evidence="6">
    <location>
        <begin position="45"/>
        <end position="68"/>
    </location>
</feature>
<dbReference type="InterPro" id="IPR019108">
    <property type="entry name" value="Caa3_assmbl_CtaG-rel"/>
</dbReference>
<feature type="transmembrane region" description="Helical" evidence="6">
    <location>
        <begin position="550"/>
        <end position="578"/>
    </location>
</feature>
<proteinExistence type="predicted"/>
<feature type="transmembrane region" description="Helical" evidence="6">
    <location>
        <begin position="368"/>
        <end position="387"/>
    </location>
</feature>
<evidence type="ECO:0000313" key="8">
    <source>
        <dbReference type="EMBL" id="GGM67204.1"/>
    </source>
</evidence>
<feature type="transmembrane region" description="Helical" evidence="6">
    <location>
        <begin position="521"/>
        <end position="538"/>
    </location>
</feature>
<feature type="transmembrane region" description="Helical" evidence="6">
    <location>
        <begin position="89"/>
        <end position="111"/>
    </location>
</feature>
<evidence type="ECO:0000256" key="6">
    <source>
        <dbReference type="SAM" id="Phobius"/>
    </source>
</evidence>
<dbReference type="AlphaFoldDB" id="A0A917X513"/>
<sequence length="661" mass="68907">MVAAATAVTAVAAAAGAVYVGGGASTTALPGLTVAGPVTAWGLPTARVLVDVSAAVTLGLLVGAVCFASVERERTARGRRMALSAVGFYAVRLASVAAAGWLIAVAALAVFTVSDLLATPAAEILRGRATVSFLLDLLQGRALLVSAVAALVIAVVARFALQVSTVVPLGAVAAAGLAAPAFAGHAASSGNHQLAVSSLVLHSVAAAVWLGGLAALLLVRRRGDADLHRAVRRFSTVAAWCLPLVVAAGSVNAVARLQEPSQLWTSTYGRLIMVKIAAVLVVVALAAWHRRVSIPALAGGRTGMFRRIAAVEVAVLGATFGLAVGLSRTPPPTADGGEETVAQSLLGFPMPDPVSVGRLLTQWLVEPLSLTVALVAVGTYVAGWWRLRRRGDTWPVHRLAMWTAGWTVVVLATSSGLGRYAPVLFSAHVAVHMVLSMLAPILLVLGAPVTLALRALRPSGDAGWPGPREWLTAALHSRPATVLANPLAALAVYVSSLYGLYFTGLFDLALRSHVAHLAMQAHFLLAGYLFFSSLIGVDPGRRPAPYPMRLLLFAAMALHAIFGLAVQQSTTLLAADWYTAVARPWGLSPIDDQRLGGGIAWSFGELPTAVVAIVLLAQWWRADQREAERIDRVIDRAEADGEDHALAAWARAEGRTPPRPG</sequence>
<keyword evidence="9" id="KW-1185">Reference proteome</keyword>
<dbReference type="Proteomes" id="UP000642070">
    <property type="component" value="Unassembled WGS sequence"/>
</dbReference>
<dbReference type="GO" id="GO:0005886">
    <property type="term" value="C:plasma membrane"/>
    <property type="evidence" value="ECO:0007669"/>
    <property type="project" value="UniProtKB-SubCell"/>
</dbReference>
<evidence type="ECO:0000259" key="7">
    <source>
        <dbReference type="Pfam" id="PF05425"/>
    </source>
</evidence>
<feature type="transmembrane region" description="Helical" evidence="6">
    <location>
        <begin position="231"/>
        <end position="255"/>
    </location>
</feature>
<evidence type="ECO:0000256" key="1">
    <source>
        <dbReference type="ARBA" id="ARBA00004651"/>
    </source>
</evidence>
<organism evidence="8 9">
    <name type="scientific">Dactylosporangium sucinum</name>
    <dbReference type="NCBI Taxonomy" id="1424081"/>
    <lineage>
        <taxon>Bacteria</taxon>
        <taxon>Bacillati</taxon>
        <taxon>Actinomycetota</taxon>
        <taxon>Actinomycetes</taxon>
        <taxon>Micromonosporales</taxon>
        <taxon>Micromonosporaceae</taxon>
        <taxon>Dactylosporangium</taxon>
    </lineage>
</organism>
<feature type="transmembrane region" description="Helical" evidence="6">
    <location>
        <begin position="399"/>
        <end position="417"/>
    </location>
</feature>
<dbReference type="PANTHER" id="PTHR34820:SF4">
    <property type="entry name" value="INNER MEMBRANE PROTEIN YEBZ"/>
    <property type="match status" value="1"/>
</dbReference>
<dbReference type="Pfam" id="PF05425">
    <property type="entry name" value="CopD"/>
    <property type="match status" value="1"/>
</dbReference>
<comment type="subcellular location">
    <subcellularLocation>
        <location evidence="1">Cell membrane</location>
        <topology evidence="1">Multi-pass membrane protein</topology>
    </subcellularLocation>
</comment>
<reference evidence="8" key="1">
    <citation type="journal article" date="2014" name="Int. J. Syst. Evol. Microbiol.">
        <title>Complete genome sequence of Corynebacterium casei LMG S-19264T (=DSM 44701T), isolated from a smear-ripened cheese.</title>
        <authorList>
            <consortium name="US DOE Joint Genome Institute (JGI-PGF)"/>
            <person name="Walter F."/>
            <person name="Albersmeier A."/>
            <person name="Kalinowski J."/>
            <person name="Ruckert C."/>
        </authorList>
    </citation>
    <scope>NUCLEOTIDE SEQUENCE</scope>
    <source>
        <strain evidence="8">JCM 19831</strain>
    </source>
</reference>
<keyword evidence="5 6" id="KW-0472">Membrane</keyword>